<dbReference type="Proteomes" id="UP000635726">
    <property type="component" value="Unassembled WGS sequence"/>
</dbReference>
<dbReference type="EMBL" id="BMOE01000006">
    <property type="protein sequence ID" value="GGJ76611.1"/>
    <property type="molecule type" value="Genomic_DNA"/>
</dbReference>
<keyword evidence="2" id="KW-1185">Reference proteome</keyword>
<sequence>MVKYQASAHYMDSDDVMAVVGLFRSQMEARRACQRHARQILEFRTRPAGIWKAQGPKYWYEIVRIEQEHT</sequence>
<name>A0A917PGH2_9DEIO</name>
<organism evidence="1 2">
    <name type="scientific">Deinococcus aquiradiocola</name>
    <dbReference type="NCBI Taxonomy" id="393059"/>
    <lineage>
        <taxon>Bacteria</taxon>
        <taxon>Thermotogati</taxon>
        <taxon>Deinococcota</taxon>
        <taxon>Deinococci</taxon>
        <taxon>Deinococcales</taxon>
        <taxon>Deinococcaceae</taxon>
        <taxon>Deinococcus</taxon>
    </lineage>
</organism>
<proteinExistence type="predicted"/>
<protein>
    <submittedName>
        <fullName evidence="1">Uncharacterized protein</fullName>
    </submittedName>
</protein>
<evidence type="ECO:0000313" key="2">
    <source>
        <dbReference type="Proteomes" id="UP000635726"/>
    </source>
</evidence>
<reference evidence="1" key="1">
    <citation type="journal article" date="2014" name="Int. J. Syst. Evol. Microbiol.">
        <title>Complete genome sequence of Corynebacterium casei LMG S-19264T (=DSM 44701T), isolated from a smear-ripened cheese.</title>
        <authorList>
            <consortium name="US DOE Joint Genome Institute (JGI-PGF)"/>
            <person name="Walter F."/>
            <person name="Albersmeier A."/>
            <person name="Kalinowski J."/>
            <person name="Ruckert C."/>
        </authorList>
    </citation>
    <scope>NUCLEOTIDE SEQUENCE</scope>
    <source>
        <strain evidence="1">JCM 14371</strain>
    </source>
</reference>
<evidence type="ECO:0000313" key="1">
    <source>
        <dbReference type="EMBL" id="GGJ76611.1"/>
    </source>
</evidence>
<dbReference type="RefSeq" id="WP_188963224.1">
    <property type="nucleotide sequence ID" value="NZ_BMOE01000006.1"/>
</dbReference>
<comment type="caution">
    <text evidence="1">The sequence shown here is derived from an EMBL/GenBank/DDBJ whole genome shotgun (WGS) entry which is preliminary data.</text>
</comment>
<dbReference type="AlphaFoldDB" id="A0A917PGH2"/>
<gene>
    <name evidence="1" type="ORF">GCM10008939_20960</name>
</gene>
<accession>A0A917PGH2</accession>
<reference evidence="1" key="2">
    <citation type="submission" date="2020-09" db="EMBL/GenBank/DDBJ databases">
        <authorList>
            <person name="Sun Q."/>
            <person name="Ohkuma M."/>
        </authorList>
    </citation>
    <scope>NUCLEOTIDE SEQUENCE</scope>
    <source>
        <strain evidence="1">JCM 14371</strain>
    </source>
</reference>